<feature type="transmembrane region" description="Helical" evidence="1">
    <location>
        <begin position="334"/>
        <end position="353"/>
    </location>
</feature>
<dbReference type="RefSeq" id="WP_007469239.1">
    <property type="nucleotide sequence ID" value="NZ_KI391953.1"/>
</dbReference>
<keyword evidence="1" id="KW-1133">Transmembrane helix</keyword>
<dbReference type="EMBL" id="ACZI02000001">
    <property type="protein sequence ID" value="EFV13519.1"/>
    <property type="molecule type" value="Genomic_DNA"/>
</dbReference>
<accession>E5XQ46</accession>
<protein>
    <recommendedName>
        <fullName evidence="4">von Willebrand factor type A domain-containing protein</fullName>
    </recommendedName>
</protein>
<proteinExistence type="predicted"/>
<keyword evidence="1" id="KW-0472">Membrane</keyword>
<dbReference type="Proteomes" id="UP000004816">
    <property type="component" value="Unassembled WGS sequence"/>
</dbReference>
<evidence type="ECO:0000313" key="3">
    <source>
        <dbReference type="Proteomes" id="UP000004816"/>
    </source>
</evidence>
<reference evidence="2 3" key="1">
    <citation type="journal article" date="2011" name="Stand. Genomic Sci.">
        <title>High quality draft genome sequence of Segniliparus rugosus CDC 945(T)= (ATCC BAA-974(T)).</title>
        <authorList>
            <person name="Earl A.M."/>
            <person name="Desjardins C.A."/>
            <person name="Fitzgerald M.G."/>
            <person name="Arachchi H.M."/>
            <person name="Zeng Q."/>
            <person name="Mehta T."/>
            <person name="Griggs A."/>
            <person name="Birren B.W."/>
            <person name="Toney N.C."/>
            <person name="Carr J."/>
            <person name="Posey J."/>
            <person name="Butler W.R."/>
        </authorList>
    </citation>
    <scope>NUCLEOTIDE SEQUENCE [LARGE SCALE GENOMIC DNA]</scope>
    <source>
        <strain evidence="3">ATCC BAA-974 / DSM 45345 / CCUG 50838 / CIP 108380 / JCM 13579 / CDC 945</strain>
    </source>
</reference>
<name>E5XQ46_SEGRC</name>
<keyword evidence="1" id="KW-0812">Transmembrane</keyword>
<dbReference type="eggNOG" id="COG2304">
    <property type="taxonomic scope" value="Bacteria"/>
</dbReference>
<dbReference type="HOGENOM" id="CLU_782604_0_0_11"/>
<keyword evidence="3" id="KW-1185">Reference proteome</keyword>
<feature type="transmembrane region" description="Helical" evidence="1">
    <location>
        <begin position="57"/>
        <end position="79"/>
    </location>
</feature>
<evidence type="ECO:0008006" key="4">
    <source>
        <dbReference type="Google" id="ProtNLM"/>
    </source>
</evidence>
<organism evidence="2 3">
    <name type="scientific">Segniliparus rugosus (strain ATCC BAA-974 / DSM 45345 / CCUG 50838 / CIP 108380 / JCM 13579 / CDC 945)</name>
    <dbReference type="NCBI Taxonomy" id="679197"/>
    <lineage>
        <taxon>Bacteria</taxon>
        <taxon>Bacillati</taxon>
        <taxon>Actinomycetota</taxon>
        <taxon>Actinomycetes</taxon>
        <taxon>Mycobacteriales</taxon>
        <taxon>Segniliparaceae</taxon>
        <taxon>Segniliparus</taxon>
    </lineage>
</organism>
<dbReference type="OrthoDB" id="4605582at2"/>
<dbReference type="AlphaFoldDB" id="E5XQ46"/>
<evidence type="ECO:0000256" key="1">
    <source>
        <dbReference type="SAM" id="Phobius"/>
    </source>
</evidence>
<dbReference type="STRING" id="679197.HMPREF9336_01618"/>
<sequence length="355" mass="37465">MAVKWDLVLNVGRGLLLAVVLAAALLPMRRGAGKTLRPLAHVERLTELPEYARAVRIQRALVIATAVAVLATLGCALYAAARPLEVERSGNAGREHPDDVMLCVALPATNPVAAAFLAYYQKRAEAFTSQRIGLTSQTLRVMPLTADHAFASGQLGRFAGLAKLSAAAAEGKQLTEQETKTLADGQDAFSRTVRYSDYQPNFIDTLASCVIGFPDHASPSGRRRSVVYLGPTDERPASGTRTAYSSGGLAQLVQEAKAQINIVQVAPGAGQGTQPQGVAKTETEVSGGKFFAFSDSADPASVAGALDQIRAHRPALTEGAEPEPPEREVDDPTLVLALAIGFATVLSLCLAVIRR</sequence>
<comment type="caution">
    <text evidence="2">The sequence shown here is derived from an EMBL/GenBank/DDBJ whole genome shotgun (WGS) entry which is preliminary data.</text>
</comment>
<evidence type="ECO:0000313" key="2">
    <source>
        <dbReference type="EMBL" id="EFV13519.1"/>
    </source>
</evidence>
<gene>
    <name evidence="2" type="ORF">HMPREF9336_01618</name>
</gene>